<evidence type="ECO:0000313" key="7">
    <source>
        <dbReference type="Proteomes" id="UP001605036"/>
    </source>
</evidence>
<dbReference type="SUPFAM" id="SSF51695">
    <property type="entry name" value="PLC-like phosphodiesterases"/>
    <property type="match status" value="1"/>
</dbReference>
<evidence type="ECO:0000256" key="2">
    <source>
        <dbReference type="ARBA" id="ARBA00022798"/>
    </source>
</evidence>
<dbReference type="Proteomes" id="UP001605036">
    <property type="component" value="Unassembled WGS sequence"/>
</dbReference>
<dbReference type="GO" id="GO:0006071">
    <property type="term" value="P:glycerol metabolic process"/>
    <property type="evidence" value="ECO:0007669"/>
    <property type="project" value="UniProtKB-KW"/>
</dbReference>
<dbReference type="EC" id="3.1.4.46" evidence="1"/>
<dbReference type="InterPro" id="IPR017946">
    <property type="entry name" value="PLC-like_Pdiesterase_TIM-brl"/>
</dbReference>
<feature type="domain" description="GP-PDE" evidence="5">
    <location>
        <begin position="151"/>
        <end position="439"/>
    </location>
</feature>
<dbReference type="Gene3D" id="3.20.20.190">
    <property type="entry name" value="Phosphatidylinositol (PI) phosphodiesterase"/>
    <property type="match status" value="1"/>
</dbReference>
<dbReference type="PANTHER" id="PTHR22958">
    <property type="entry name" value="GLYCEROPHOSPHORYL DIESTER PHOSPHODIESTERASE"/>
    <property type="match status" value="1"/>
</dbReference>
<dbReference type="EMBL" id="JBHFFA010000004">
    <property type="protein sequence ID" value="KAL2630201.1"/>
    <property type="molecule type" value="Genomic_DNA"/>
</dbReference>
<gene>
    <name evidence="6" type="ORF">R1flu_014887</name>
</gene>
<keyword evidence="7" id="KW-1185">Reference proteome</keyword>
<comment type="catalytic activity">
    <reaction evidence="4">
        <text>a sn-glycero-3-phosphodiester + H2O = an alcohol + sn-glycerol 3-phosphate + H(+)</text>
        <dbReference type="Rhea" id="RHEA:12969"/>
        <dbReference type="ChEBI" id="CHEBI:15377"/>
        <dbReference type="ChEBI" id="CHEBI:15378"/>
        <dbReference type="ChEBI" id="CHEBI:30879"/>
        <dbReference type="ChEBI" id="CHEBI:57597"/>
        <dbReference type="ChEBI" id="CHEBI:83408"/>
        <dbReference type="EC" id="3.1.4.46"/>
    </reaction>
</comment>
<evidence type="ECO:0000256" key="3">
    <source>
        <dbReference type="ARBA" id="ARBA00022801"/>
    </source>
</evidence>
<organism evidence="6 7">
    <name type="scientific">Riccia fluitans</name>
    <dbReference type="NCBI Taxonomy" id="41844"/>
    <lineage>
        <taxon>Eukaryota</taxon>
        <taxon>Viridiplantae</taxon>
        <taxon>Streptophyta</taxon>
        <taxon>Embryophyta</taxon>
        <taxon>Marchantiophyta</taxon>
        <taxon>Marchantiopsida</taxon>
        <taxon>Marchantiidae</taxon>
        <taxon>Marchantiales</taxon>
        <taxon>Ricciaceae</taxon>
        <taxon>Riccia</taxon>
    </lineage>
</organism>
<accession>A0ABD1YHR5</accession>
<protein>
    <recommendedName>
        <fullName evidence="1">glycerophosphodiester phosphodiesterase</fullName>
        <ecNumber evidence="1">3.1.4.46</ecNumber>
    </recommendedName>
</protein>
<dbReference type="PANTHER" id="PTHR22958:SF1">
    <property type="entry name" value="GLYCEROPHOSPHOCHOLINE PHOSPHODIESTERASE GPCPD1"/>
    <property type="match status" value="1"/>
</dbReference>
<dbReference type="GO" id="GO:0008889">
    <property type="term" value="F:glycerophosphodiester phosphodiesterase activity"/>
    <property type="evidence" value="ECO:0007669"/>
    <property type="project" value="UniProtKB-EC"/>
</dbReference>
<keyword evidence="2" id="KW-0319">Glycerol metabolism</keyword>
<dbReference type="AlphaFoldDB" id="A0ABD1YHR5"/>
<sequence>MIGASSPLLSPATQSLSSSSSASPVWMFLQSFRALHPTPFRGAQITSTFFTFSPRFSFETLKFSPPWRSDSNLSSLSCSSFPNHRSLSSDPDRSNFPEVPGIGVDMAAPAVARPVGFNLDPVAREVQSLMVPAVNTSGQDVYSHVRRSGRLVVIGHRGSGKNNALSIGDTPGTRLSIRENTIKSFNLAASNGADYVEFDVQVTKDNHPIIFHDDLMLSSENEFFRIRDLTVEEFLAFGPQKEQEKVGKSLVRKGADGAVKAWTATIEDSLCTLREAFEKVPPSLGFNIEMKFHDTEEMTETELRRSITAVLADIAKYANGRNIFFSTFHPDAAIILRQEQSTFPVFFLTCGGNKIFGDERRNSVEAAIRLCEENGLQGVVTEVLPVLKKPELAMRVKEAGLSLLTYGDHNNLAEALAQQYISGVDGIIVDCVREMVTASRTVHALLNFVQPDWTQLTQQQQQQAPLGQTY</sequence>
<evidence type="ECO:0000256" key="1">
    <source>
        <dbReference type="ARBA" id="ARBA00012247"/>
    </source>
</evidence>
<reference evidence="6 7" key="1">
    <citation type="submission" date="2024-09" db="EMBL/GenBank/DDBJ databases">
        <title>Chromosome-scale assembly of Riccia fluitans.</title>
        <authorList>
            <person name="Paukszto L."/>
            <person name="Sawicki J."/>
            <person name="Karawczyk K."/>
            <person name="Piernik-Szablinska J."/>
            <person name="Szczecinska M."/>
            <person name="Mazdziarz M."/>
        </authorList>
    </citation>
    <scope>NUCLEOTIDE SEQUENCE [LARGE SCALE GENOMIC DNA]</scope>
    <source>
        <strain evidence="6">Rf_01</strain>
        <tissue evidence="6">Aerial parts of the thallus</tissue>
    </source>
</reference>
<dbReference type="PROSITE" id="PS51704">
    <property type="entry name" value="GP_PDE"/>
    <property type="match status" value="1"/>
</dbReference>
<proteinExistence type="predicted"/>
<dbReference type="InterPro" id="IPR030395">
    <property type="entry name" value="GP_PDE_dom"/>
</dbReference>
<name>A0ABD1YHR5_9MARC</name>
<evidence type="ECO:0000259" key="5">
    <source>
        <dbReference type="PROSITE" id="PS51704"/>
    </source>
</evidence>
<comment type="caution">
    <text evidence="6">The sequence shown here is derived from an EMBL/GenBank/DDBJ whole genome shotgun (WGS) entry which is preliminary data.</text>
</comment>
<keyword evidence="3" id="KW-0378">Hydrolase</keyword>
<dbReference type="InterPro" id="IPR051578">
    <property type="entry name" value="GDPD"/>
</dbReference>
<dbReference type="Pfam" id="PF03009">
    <property type="entry name" value="GDPD"/>
    <property type="match status" value="1"/>
</dbReference>
<evidence type="ECO:0000256" key="4">
    <source>
        <dbReference type="ARBA" id="ARBA00047512"/>
    </source>
</evidence>
<evidence type="ECO:0000313" key="6">
    <source>
        <dbReference type="EMBL" id="KAL2630201.1"/>
    </source>
</evidence>